<feature type="transmembrane region" description="Helical" evidence="7">
    <location>
        <begin position="237"/>
        <end position="260"/>
    </location>
</feature>
<dbReference type="InterPro" id="IPR036259">
    <property type="entry name" value="MFS_trans_sf"/>
</dbReference>
<name>A0A3M3YTR4_9PSED</name>
<dbReference type="InterPro" id="IPR005829">
    <property type="entry name" value="Sugar_transporter_CS"/>
</dbReference>
<dbReference type="PROSITE" id="PS50850">
    <property type="entry name" value="MFS"/>
    <property type="match status" value="1"/>
</dbReference>
<dbReference type="PANTHER" id="PTHR23511">
    <property type="entry name" value="SYNAPTIC VESICLE GLYCOPROTEIN 2"/>
    <property type="match status" value="1"/>
</dbReference>
<feature type="transmembrane region" description="Helical" evidence="7">
    <location>
        <begin position="178"/>
        <end position="198"/>
    </location>
</feature>
<reference evidence="9 10" key="1">
    <citation type="submission" date="2018-08" db="EMBL/GenBank/DDBJ databases">
        <title>Recombination of ecologically and evolutionarily significant loci maintains genetic cohesion in the Pseudomonas syringae species complex.</title>
        <authorList>
            <person name="Dillon M."/>
            <person name="Thakur S."/>
            <person name="Almeida R.N.D."/>
            <person name="Weir B.S."/>
            <person name="Guttman D.S."/>
        </authorList>
    </citation>
    <scope>NUCLEOTIDE SEQUENCE [LARGE SCALE GENOMIC DNA]</scope>
    <source>
        <strain evidence="9 10">ICMP 8902</strain>
    </source>
</reference>
<feature type="transmembrane region" description="Helical" evidence="7">
    <location>
        <begin position="389"/>
        <end position="408"/>
    </location>
</feature>
<keyword evidence="5 7" id="KW-1133">Transmembrane helix</keyword>
<feature type="transmembrane region" description="Helical" evidence="7">
    <location>
        <begin position="506"/>
        <end position="527"/>
    </location>
</feature>
<feature type="transmembrane region" description="Helical" evidence="7">
    <location>
        <begin position="480"/>
        <end position="500"/>
    </location>
</feature>
<dbReference type="GO" id="GO:0022857">
    <property type="term" value="F:transmembrane transporter activity"/>
    <property type="evidence" value="ECO:0007669"/>
    <property type="project" value="InterPro"/>
</dbReference>
<feature type="transmembrane region" description="Helical" evidence="7">
    <location>
        <begin position="355"/>
        <end position="377"/>
    </location>
</feature>
<evidence type="ECO:0000256" key="6">
    <source>
        <dbReference type="ARBA" id="ARBA00023136"/>
    </source>
</evidence>
<dbReference type="PROSITE" id="PS00216">
    <property type="entry name" value="SUGAR_TRANSPORT_1"/>
    <property type="match status" value="1"/>
</dbReference>
<dbReference type="Gene3D" id="1.20.1250.20">
    <property type="entry name" value="MFS general substrate transporter like domains"/>
    <property type="match status" value="1"/>
</dbReference>
<evidence type="ECO:0000256" key="3">
    <source>
        <dbReference type="ARBA" id="ARBA00022448"/>
    </source>
</evidence>
<evidence type="ECO:0000313" key="10">
    <source>
        <dbReference type="Proteomes" id="UP000279372"/>
    </source>
</evidence>
<dbReference type="Pfam" id="PF00083">
    <property type="entry name" value="Sugar_tr"/>
    <property type="match status" value="1"/>
</dbReference>
<accession>A0A3M3YTR4</accession>
<feature type="transmembrane region" description="Helical" evidence="7">
    <location>
        <begin position="272"/>
        <end position="291"/>
    </location>
</feature>
<feature type="transmembrane region" description="Helical" evidence="7">
    <location>
        <begin position="442"/>
        <end position="459"/>
    </location>
</feature>
<evidence type="ECO:0000256" key="5">
    <source>
        <dbReference type="ARBA" id="ARBA00022989"/>
    </source>
</evidence>
<keyword evidence="3" id="KW-0813">Transport</keyword>
<sequence length="541" mass="60315">MCPDSRNDEPVHDHYLISVIQCRNEINTQQSHLLNNYSSCLYRKTHTALIITNCKSVLFGFKQELRMALMNPSRKTGATANEPLRAAHISARIDRLPAVATLWRLIALLSIAGFFELYDLFQTAYISPGLIREGIFATGSQGLFGFSDQAAFASATFLGLFFGASLLSPIADRFGRRAIFTFALIWYTVATVIMGLQTSAIGVIGMRFVVGIGLGVELVTIDTYLSELVPKRIRSSAFAFAFFIQFLSVPCVALMSWWLVPQDPLGFAGWRWVVISSAVFALFVWWLRAALPESPRWLAQQGRFDEAERIMDNIEARCLKEHGKPLDEPQPEAVAVEGKGRFADLWQPPYRHRTLMLVVFHIFQAIGFFGFGNWLPALLSGQGVSVTHSLSYAFVITLAYPLGPLLFVKFANRFENKWQIVGSALGAMIFGSLFAFQTSAAGLIFCGVMITFCNAWLSFSYHPYQGELFPTNIRARAVGFCYSFSRLSTVFSSLLIGIFLDHFGTPGVLAFIVSSMLIVIIVIGRFGPHTRNLALEQITHR</sequence>
<comment type="caution">
    <text evidence="9">The sequence shown here is derived from an EMBL/GenBank/DDBJ whole genome shotgun (WGS) entry which is preliminary data.</text>
</comment>
<keyword evidence="6 7" id="KW-0472">Membrane</keyword>
<evidence type="ECO:0000256" key="1">
    <source>
        <dbReference type="ARBA" id="ARBA00004141"/>
    </source>
</evidence>
<dbReference type="PANTHER" id="PTHR23511:SF34">
    <property type="entry name" value="SYNAPTIC VESICLE GLYCOPROTEIN 2"/>
    <property type="match status" value="1"/>
</dbReference>
<dbReference type="InterPro" id="IPR005828">
    <property type="entry name" value="MFS_sugar_transport-like"/>
</dbReference>
<feature type="transmembrane region" description="Helical" evidence="7">
    <location>
        <begin position="204"/>
        <end position="225"/>
    </location>
</feature>
<dbReference type="InterPro" id="IPR020846">
    <property type="entry name" value="MFS_dom"/>
</dbReference>
<evidence type="ECO:0000256" key="7">
    <source>
        <dbReference type="SAM" id="Phobius"/>
    </source>
</evidence>
<feature type="transmembrane region" description="Helical" evidence="7">
    <location>
        <begin position="420"/>
        <end position="436"/>
    </location>
</feature>
<protein>
    <submittedName>
        <fullName evidence="9">MFS transporter</fullName>
    </submittedName>
</protein>
<keyword evidence="4 7" id="KW-0812">Transmembrane</keyword>
<proteinExistence type="inferred from homology"/>
<dbReference type="GO" id="GO:0016020">
    <property type="term" value="C:membrane"/>
    <property type="evidence" value="ECO:0007669"/>
    <property type="project" value="UniProtKB-SubCell"/>
</dbReference>
<feature type="domain" description="Major facilitator superfamily (MFS) profile" evidence="8">
    <location>
        <begin position="105"/>
        <end position="531"/>
    </location>
</feature>
<evidence type="ECO:0000256" key="2">
    <source>
        <dbReference type="ARBA" id="ARBA00010992"/>
    </source>
</evidence>
<dbReference type="EMBL" id="RBQB01000231">
    <property type="protein sequence ID" value="RMO85927.1"/>
    <property type="molecule type" value="Genomic_DNA"/>
</dbReference>
<dbReference type="PROSITE" id="PS00217">
    <property type="entry name" value="SUGAR_TRANSPORT_2"/>
    <property type="match status" value="1"/>
</dbReference>
<evidence type="ECO:0000256" key="4">
    <source>
        <dbReference type="ARBA" id="ARBA00022692"/>
    </source>
</evidence>
<organism evidence="9 10">
    <name type="scientific">Pseudomonas syringae pv. philadelphi</name>
    <dbReference type="NCBI Taxonomy" id="251706"/>
    <lineage>
        <taxon>Bacteria</taxon>
        <taxon>Pseudomonadati</taxon>
        <taxon>Pseudomonadota</taxon>
        <taxon>Gammaproteobacteria</taxon>
        <taxon>Pseudomonadales</taxon>
        <taxon>Pseudomonadaceae</taxon>
        <taxon>Pseudomonas</taxon>
    </lineage>
</organism>
<feature type="transmembrane region" description="Helical" evidence="7">
    <location>
        <begin position="150"/>
        <end position="171"/>
    </location>
</feature>
<dbReference type="AlphaFoldDB" id="A0A3M3YTR4"/>
<gene>
    <name evidence="9" type="ORF">ALQ33_05215</name>
</gene>
<feature type="transmembrane region" description="Helical" evidence="7">
    <location>
        <begin position="102"/>
        <end position="121"/>
    </location>
</feature>
<evidence type="ECO:0000313" key="9">
    <source>
        <dbReference type="EMBL" id="RMO85927.1"/>
    </source>
</evidence>
<dbReference type="Proteomes" id="UP000279372">
    <property type="component" value="Unassembled WGS sequence"/>
</dbReference>
<comment type="subcellular location">
    <subcellularLocation>
        <location evidence="1">Membrane</location>
        <topology evidence="1">Multi-pass membrane protein</topology>
    </subcellularLocation>
</comment>
<dbReference type="CDD" id="cd17316">
    <property type="entry name" value="MFS_SV2_like"/>
    <property type="match status" value="1"/>
</dbReference>
<evidence type="ECO:0000259" key="8">
    <source>
        <dbReference type="PROSITE" id="PS50850"/>
    </source>
</evidence>
<dbReference type="SUPFAM" id="SSF103473">
    <property type="entry name" value="MFS general substrate transporter"/>
    <property type="match status" value="1"/>
</dbReference>
<comment type="similarity">
    <text evidence="2">Belongs to the major facilitator superfamily. Sugar transporter (TC 2.A.1.1) family.</text>
</comment>